<dbReference type="InterPro" id="IPR006311">
    <property type="entry name" value="TAT_signal"/>
</dbReference>
<comment type="caution">
    <text evidence="1">The sequence shown here is derived from an EMBL/GenBank/DDBJ whole genome shotgun (WGS) entry which is preliminary data.</text>
</comment>
<evidence type="ECO:0000313" key="2">
    <source>
        <dbReference type="Proteomes" id="UP000216998"/>
    </source>
</evidence>
<gene>
    <name evidence="1" type="ORF">CHU95_05320</name>
</gene>
<keyword evidence="2" id="KW-1185">Reference proteome</keyword>
<dbReference type="Pfam" id="PF20328">
    <property type="entry name" value="DUF6623"/>
    <property type="match status" value="1"/>
</dbReference>
<dbReference type="RefSeq" id="WP_094454471.1">
    <property type="nucleotide sequence ID" value="NZ_NOXU01000023.1"/>
</dbReference>
<sequence>MVDTKQETQFTIGNRRSFFGAALSVGAGLGLGTGLARAGSQQNPISWVHGTSATVADAQGLERDRVEGNARIVNGRSWSDVQLHFAVPAPVLDTGAALPVAAVWVRFRAQKGARIQSLTVHDCERTLTRREKLDIHQTAWGDVRIALDPSCLVARSLGLTLECAFADIARQIEISAVGCEFEMRV</sequence>
<proteinExistence type="predicted"/>
<name>A0A255Z459_9PROT</name>
<protein>
    <submittedName>
        <fullName evidence="1">Uncharacterized protein</fullName>
    </submittedName>
</protein>
<dbReference type="InterPro" id="IPR046731">
    <property type="entry name" value="DUF6623"/>
</dbReference>
<accession>A0A255Z459</accession>
<evidence type="ECO:0000313" key="1">
    <source>
        <dbReference type="EMBL" id="OYQ36211.1"/>
    </source>
</evidence>
<dbReference type="Proteomes" id="UP000216998">
    <property type="component" value="Unassembled WGS sequence"/>
</dbReference>
<dbReference type="AlphaFoldDB" id="A0A255Z459"/>
<reference evidence="1 2" key="1">
    <citation type="submission" date="2017-07" db="EMBL/GenBank/DDBJ databases">
        <title>Niveispirillum cyanobacteriorum sp. nov., isolated from cyanobacterial aggregates in a eutrophic lake.</title>
        <authorList>
            <person name="Cai H."/>
        </authorList>
    </citation>
    <scope>NUCLEOTIDE SEQUENCE [LARGE SCALE GENOMIC DNA]</scope>
    <source>
        <strain evidence="2">TH1-14</strain>
    </source>
</reference>
<dbReference type="OrthoDB" id="9928907at2"/>
<dbReference type="EMBL" id="NOXU01000023">
    <property type="protein sequence ID" value="OYQ36211.1"/>
    <property type="molecule type" value="Genomic_DNA"/>
</dbReference>
<organism evidence="1 2">
    <name type="scientific">Niveispirillum lacus</name>
    <dbReference type="NCBI Taxonomy" id="1981099"/>
    <lineage>
        <taxon>Bacteria</taxon>
        <taxon>Pseudomonadati</taxon>
        <taxon>Pseudomonadota</taxon>
        <taxon>Alphaproteobacteria</taxon>
        <taxon>Rhodospirillales</taxon>
        <taxon>Azospirillaceae</taxon>
        <taxon>Niveispirillum</taxon>
    </lineage>
</organism>
<dbReference type="PROSITE" id="PS51318">
    <property type="entry name" value="TAT"/>
    <property type="match status" value="1"/>
</dbReference>